<dbReference type="Pfam" id="PF22544">
    <property type="entry name" value="HYDIN_VesB_CFA65-like_Ig"/>
    <property type="match status" value="1"/>
</dbReference>
<gene>
    <name evidence="7" type="ORF">XYLVIOL_LOCUS1704</name>
</gene>
<dbReference type="InterPro" id="IPR033304">
    <property type="entry name" value="DLEC1"/>
</dbReference>
<evidence type="ECO:0000259" key="6">
    <source>
        <dbReference type="Pfam" id="PF22544"/>
    </source>
</evidence>
<keyword evidence="4" id="KW-0969">Cilium</keyword>
<dbReference type="PANTHER" id="PTHR46348">
    <property type="entry name" value="DELETED IN LUNG AND ESOPHAGEAL CANCER PROTEIN 1"/>
    <property type="match status" value="1"/>
</dbReference>
<dbReference type="Gene3D" id="2.60.40.10">
    <property type="entry name" value="Immunoglobulins"/>
    <property type="match status" value="1"/>
</dbReference>
<evidence type="ECO:0000256" key="5">
    <source>
        <dbReference type="ARBA" id="ARBA00023273"/>
    </source>
</evidence>
<evidence type="ECO:0000256" key="2">
    <source>
        <dbReference type="ARBA" id="ARBA00004496"/>
    </source>
</evidence>
<name>A0ABP1N7J6_XYLVO</name>
<protein>
    <recommendedName>
        <fullName evidence="6">HYDIN/VesB/CFA65-like Ig-like domain-containing protein</fullName>
    </recommendedName>
</protein>
<dbReference type="Proteomes" id="UP001642520">
    <property type="component" value="Unassembled WGS sequence"/>
</dbReference>
<organism evidence="7 8">
    <name type="scientific">Xylocopa violacea</name>
    <name type="common">Violet carpenter bee</name>
    <name type="synonym">Apis violacea</name>
    <dbReference type="NCBI Taxonomy" id="135666"/>
    <lineage>
        <taxon>Eukaryota</taxon>
        <taxon>Metazoa</taxon>
        <taxon>Ecdysozoa</taxon>
        <taxon>Arthropoda</taxon>
        <taxon>Hexapoda</taxon>
        <taxon>Insecta</taxon>
        <taxon>Pterygota</taxon>
        <taxon>Neoptera</taxon>
        <taxon>Endopterygota</taxon>
        <taxon>Hymenoptera</taxon>
        <taxon>Apocrita</taxon>
        <taxon>Aculeata</taxon>
        <taxon>Apoidea</taxon>
        <taxon>Anthophila</taxon>
        <taxon>Apidae</taxon>
        <taxon>Xylocopa</taxon>
        <taxon>Xylocopa</taxon>
    </lineage>
</organism>
<comment type="subcellular location">
    <subcellularLocation>
        <location evidence="1">Cell projection</location>
        <location evidence="1">Cilium</location>
    </subcellularLocation>
    <subcellularLocation>
        <location evidence="2">Cytoplasm</location>
    </subcellularLocation>
</comment>
<dbReference type="InterPro" id="IPR053879">
    <property type="entry name" value="HYDIN_VesB_CFA65-like_Ig"/>
</dbReference>
<evidence type="ECO:0000256" key="3">
    <source>
        <dbReference type="ARBA" id="ARBA00022490"/>
    </source>
</evidence>
<evidence type="ECO:0000256" key="4">
    <source>
        <dbReference type="ARBA" id="ARBA00023069"/>
    </source>
</evidence>
<dbReference type="PANTHER" id="PTHR46348:SF1">
    <property type="entry name" value="DELETED IN LUNG AND ESOPHAGEAL CANCER PROTEIN 1"/>
    <property type="match status" value="1"/>
</dbReference>
<keyword evidence="5" id="KW-0966">Cell projection</keyword>
<sequence>MNRISFSNAEDNDKSKYAQAVQSNFQNMTRYRNYNWKMYNFVKSAQENVILERKSTYVLCVYKDKLKNACPADIKMLKQSTWIKSTSKCDLKPKDTDFEEYEADLDVHHSDLAMESQKLRTWDEYKKLLESSRLKPRAEAEPCFQPILTDIAFLPKIRIDEYLPQKHLKSTMGHVKLRRRTSTRLRKSIMRTEPQETILVANSNYVQFRNFKLKKVYMKKVTLQNVNNMPARFQMRPRPYRSKFRIIMEPMMLENSGIIAPGMQMQLIILFRCDDIDSPQETLVLNVQHGKSVIIRLHAYKDSPTLLGICMAEEMPSTYAETNAKSLDHIWYPDTRKSFDGLDCTLSSGSDSVLSSETEDDDFVSMTFDCKKAFVGEEVYRSIKFKNIGGEGRFFVMSEMNWLSMDIMDILETNTLRLTYFTIQPAYFSLKRHQDLTFHMYFSPGCYGIHVEQLYILCDNCTLLPTEIIGDGLLYEPHLIQLSKQFEKVQPLERNIDKQAKYYVKLSTNTSDGIEQCIISVNNYSEIGMHFHWKKRNVKVNSGETIEENFPLELVHIKPDQGMFAPNSAHYFTLTAEYKDLQPNYYFTVLELYVEDIPIEAIVDKTKLRTHECFTKRRKCSTSVDIWIADVEICLQYMMHDEGETYRTTDEIFKRVTEIPSYYEYAEQHCYEEGRTEEKETKRAEEEKEHKFMYQLVVDELFSHYDIVIIIKAV</sequence>
<evidence type="ECO:0000313" key="7">
    <source>
        <dbReference type="EMBL" id="CAL7935611.1"/>
    </source>
</evidence>
<proteinExistence type="predicted"/>
<feature type="domain" description="HYDIN/VesB/CFA65-like Ig-like" evidence="6">
    <location>
        <begin position="201"/>
        <end position="299"/>
    </location>
</feature>
<comment type="caution">
    <text evidence="7">The sequence shown here is derived from an EMBL/GenBank/DDBJ whole genome shotgun (WGS) entry which is preliminary data.</text>
</comment>
<accession>A0ABP1N7J6</accession>
<keyword evidence="8" id="KW-1185">Reference proteome</keyword>
<dbReference type="EMBL" id="CAXAJV020001284">
    <property type="protein sequence ID" value="CAL7935611.1"/>
    <property type="molecule type" value="Genomic_DNA"/>
</dbReference>
<reference evidence="7 8" key="1">
    <citation type="submission" date="2024-08" db="EMBL/GenBank/DDBJ databases">
        <authorList>
            <person name="Will J Nash"/>
            <person name="Angela Man"/>
            <person name="Seanna McTaggart"/>
            <person name="Kendall Baker"/>
            <person name="Tom Barker"/>
            <person name="Leah Catchpole"/>
            <person name="Alex Durrant"/>
            <person name="Karim Gharbi"/>
            <person name="Naomi Irish"/>
            <person name="Gemy Kaithakottil"/>
            <person name="Debby Ku"/>
            <person name="Aaliyah Providence"/>
            <person name="Felix Shaw"/>
            <person name="David Swarbreck"/>
            <person name="Chris Watkins"/>
            <person name="Ann M. McCartney"/>
            <person name="Giulio Formenti"/>
            <person name="Alice Mouton"/>
            <person name="Noel Vella"/>
            <person name="Bjorn M von Reumont"/>
            <person name="Adriana Vella"/>
            <person name="Wilfried Haerty"/>
        </authorList>
    </citation>
    <scope>NUCLEOTIDE SEQUENCE [LARGE SCALE GENOMIC DNA]</scope>
</reference>
<evidence type="ECO:0000313" key="8">
    <source>
        <dbReference type="Proteomes" id="UP001642520"/>
    </source>
</evidence>
<evidence type="ECO:0000256" key="1">
    <source>
        <dbReference type="ARBA" id="ARBA00004138"/>
    </source>
</evidence>
<keyword evidence="3" id="KW-0963">Cytoplasm</keyword>
<dbReference type="InterPro" id="IPR013783">
    <property type="entry name" value="Ig-like_fold"/>
</dbReference>